<dbReference type="RefSeq" id="WP_338227283.1">
    <property type="nucleotide sequence ID" value="NZ_BTPE01000002.1"/>
</dbReference>
<protein>
    <recommendedName>
        <fullName evidence="3">Addiction module component</fullName>
    </recommendedName>
</protein>
<proteinExistence type="predicted"/>
<evidence type="ECO:0000313" key="2">
    <source>
        <dbReference type="Proteomes" id="UP001307705"/>
    </source>
</evidence>
<dbReference type="EMBL" id="BTPE01000002">
    <property type="protein sequence ID" value="GMQ32463.1"/>
    <property type="molecule type" value="Genomic_DNA"/>
</dbReference>
<evidence type="ECO:0008006" key="3">
    <source>
        <dbReference type="Google" id="ProtNLM"/>
    </source>
</evidence>
<gene>
    <name evidence="1" type="ORF">Ataiwa_07350</name>
</gene>
<evidence type="ECO:0000313" key="1">
    <source>
        <dbReference type="EMBL" id="GMQ32463.1"/>
    </source>
</evidence>
<comment type="caution">
    <text evidence="1">The sequence shown here is derived from an EMBL/GenBank/DDBJ whole genome shotgun (WGS) entry which is preliminary data.</text>
</comment>
<reference evidence="1 2" key="1">
    <citation type="submission" date="2023-08" db="EMBL/GenBank/DDBJ databases">
        <title>Draft genome sequence of Algoriphagus taiwanensis.</title>
        <authorList>
            <person name="Takatani N."/>
            <person name="Hosokawa M."/>
            <person name="Sawabe T."/>
        </authorList>
    </citation>
    <scope>NUCLEOTIDE SEQUENCE [LARGE SCALE GENOMIC DNA]</scope>
    <source>
        <strain evidence="1 2">JCM 19755</strain>
    </source>
</reference>
<dbReference type="Proteomes" id="UP001307705">
    <property type="component" value="Unassembled WGS sequence"/>
</dbReference>
<organism evidence="1 2">
    <name type="scientific">Algoriphagus taiwanensis</name>
    <dbReference type="NCBI Taxonomy" id="1445656"/>
    <lineage>
        <taxon>Bacteria</taxon>
        <taxon>Pseudomonadati</taxon>
        <taxon>Bacteroidota</taxon>
        <taxon>Cytophagia</taxon>
        <taxon>Cytophagales</taxon>
        <taxon>Cyclobacteriaceae</taxon>
        <taxon>Algoriphagus</taxon>
    </lineage>
</organism>
<sequence length="79" mass="9129">MNTMENALKTPLTNLQLELLKVFSHNLSESELKEIKALLLDYFSKKAISAADKVWESENWDEEKLKSILNDSERTPYGQ</sequence>
<name>A0ABQ6PXC5_9BACT</name>
<accession>A0ABQ6PXC5</accession>
<keyword evidence="2" id="KW-1185">Reference proteome</keyword>